<dbReference type="InterPro" id="IPR043502">
    <property type="entry name" value="DNA/RNA_pol_sf"/>
</dbReference>
<evidence type="ECO:0000259" key="2">
    <source>
        <dbReference type="Pfam" id="PF07727"/>
    </source>
</evidence>
<dbReference type="PANTHER" id="PTHR11439:SF438">
    <property type="entry name" value="REVERSE TRANSCRIPTASE TY1_COPIA-TYPE DOMAIN-CONTAINING PROTEIN"/>
    <property type="match status" value="1"/>
</dbReference>
<keyword evidence="1" id="KW-0732">Signal</keyword>
<accession>A0A1S9RVW0</accession>
<feature type="chain" id="PRO_5012233319" evidence="1">
    <location>
        <begin position="20"/>
        <end position="726"/>
    </location>
</feature>
<keyword evidence="3" id="KW-0695">RNA-directed DNA polymerase</keyword>
<dbReference type="AlphaFoldDB" id="A0A1S9RVW0"/>
<feature type="domain" description="Reverse transcriptase Ty1/copia-type" evidence="2">
    <location>
        <begin position="274"/>
        <end position="480"/>
    </location>
</feature>
<gene>
    <name evidence="3" type="ORF">PEBR_07417</name>
</gene>
<keyword evidence="3" id="KW-0808">Transferase</keyword>
<organism evidence="3 4">
    <name type="scientific">Penicillium brasilianum</name>
    <dbReference type="NCBI Taxonomy" id="104259"/>
    <lineage>
        <taxon>Eukaryota</taxon>
        <taxon>Fungi</taxon>
        <taxon>Dikarya</taxon>
        <taxon>Ascomycota</taxon>
        <taxon>Pezizomycotina</taxon>
        <taxon>Eurotiomycetes</taxon>
        <taxon>Eurotiomycetidae</taxon>
        <taxon>Eurotiales</taxon>
        <taxon>Aspergillaceae</taxon>
        <taxon>Penicillium</taxon>
    </lineage>
</organism>
<reference evidence="4" key="1">
    <citation type="submission" date="2015-09" db="EMBL/GenBank/DDBJ databases">
        <authorList>
            <person name="Fill T.P."/>
            <person name="Baretta J.F."/>
            <person name="de Almeida L.G."/>
            <person name="Rocha M."/>
            <person name="de Souza D.H."/>
            <person name="Malavazi I."/>
            <person name="Cerdeira L.T."/>
            <person name="Hong H."/>
            <person name="Samborskyy M."/>
            <person name="de Vasconcelos A.T."/>
            <person name="Leadlay P."/>
            <person name="Rodrigues-Filho E."/>
        </authorList>
    </citation>
    <scope>NUCLEOTIDE SEQUENCE [LARGE SCALE GENOMIC DNA]</scope>
    <source>
        <strain evidence="4">LaBioMMi 136</strain>
    </source>
</reference>
<proteinExistence type="predicted"/>
<evidence type="ECO:0000313" key="3">
    <source>
        <dbReference type="EMBL" id="OOQ89664.1"/>
    </source>
</evidence>
<dbReference type="GO" id="GO:0003964">
    <property type="term" value="F:RNA-directed DNA polymerase activity"/>
    <property type="evidence" value="ECO:0007669"/>
    <property type="project" value="UniProtKB-KW"/>
</dbReference>
<feature type="signal peptide" evidence="1">
    <location>
        <begin position="1"/>
        <end position="19"/>
    </location>
</feature>
<evidence type="ECO:0000256" key="1">
    <source>
        <dbReference type="SAM" id="SignalP"/>
    </source>
</evidence>
<dbReference type="CDD" id="cd09272">
    <property type="entry name" value="RNase_HI_RT_Ty1"/>
    <property type="match status" value="1"/>
</dbReference>
<dbReference type="InterPro" id="IPR013103">
    <property type="entry name" value="RVT_2"/>
</dbReference>
<dbReference type="PANTHER" id="PTHR11439">
    <property type="entry name" value="GAG-POL-RELATED RETROTRANSPOSON"/>
    <property type="match status" value="1"/>
</dbReference>
<dbReference type="Pfam" id="PF07727">
    <property type="entry name" value="RVT_2"/>
    <property type="match status" value="1"/>
</dbReference>
<dbReference type="EMBL" id="LJBN01000104">
    <property type="protein sequence ID" value="OOQ89664.1"/>
    <property type="molecule type" value="Genomic_DNA"/>
</dbReference>
<protein>
    <submittedName>
        <fullName evidence="3">Reverse transcriptase RNA-dependent DNA polymerase</fullName>
    </submittedName>
</protein>
<dbReference type="SUPFAM" id="SSF56672">
    <property type="entry name" value="DNA/RNA polymerases"/>
    <property type="match status" value="1"/>
</dbReference>
<evidence type="ECO:0000313" key="4">
    <source>
        <dbReference type="Proteomes" id="UP000190744"/>
    </source>
</evidence>
<sequence>MYLLVLLASLLLSHFTVSALNVSSTELVEQLFLDFSLEEISLNNTDGFPIVEPWASDYLNAIRDGRFGDAVWARYHIAGDVHSRTGLIEGTNLTVLESIREDALGYRSGDQDLYAEAVELYEKTNRTDGHKNIIRMLKIIGDQDIDEVQAELNKRTTWSIKCSTNYLAYKSSCLTLLENMSTAKTNIGSVRRLGARGTCNFRVGPYRGSSTDLTYYRAHAVGELIEEECTYCPACTTVLTVSGYSPKNSGHRKPEKYLLPCQEWFTVSRSGYLTRFKARLCVRGDTQIPDDQDARTSTLAARTFRTLIAIATEFDLETFQMDAVNAFLNSELREEVYCQYPPGMRRNSMVLRLYRVVYGLRIAGKRWEDDVKEMLLSLGFKPCPDDLALYTDNRMVIMIFVNDFLAAYHKSKTLHAQQIKKYLTERYKMKDCGELNQFIGIRIVRDRKRRKTWISQAAYIEKIATKYHLLDRKPPKTPLLSNYKLDPDLIRPINPKNVKQYQSKCGSTLFPSVWTRPDTAFANQLLAQSLTRYNETHLKAADHLICYLNGTKDLAICFGGSQLNSQIFTAASDASFADNHDRKSSEGFIFSLFGGPIEWKSRKQKTITTSTTEAELLAISHAAKQLYWIKRLFSFIQFNTEQAETLNCDNKQTVDLLKREKSVFQTKLRHVDINQLWIRQEVQAKRLLIKWVKTTDMPADGLTKRLPADKHVTFIKQLGMELSPSC</sequence>
<dbReference type="Proteomes" id="UP000190744">
    <property type="component" value="Unassembled WGS sequence"/>
</dbReference>
<comment type="caution">
    <text evidence="3">The sequence shown here is derived from an EMBL/GenBank/DDBJ whole genome shotgun (WGS) entry which is preliminary data.</text>
</comment>
<keyword evidence="3" id="KW-0548">Nucleotidyltransferase</keyword>
<name>A0A1S9RVW0_PENBI</name>